<comment type="caution">
    <text evidence="1">The sequence shown here is derived from an EMBL/GenBank/DDBJ whole genome shotgun (WGS) entry which is preliminary data.</text>
</comment>
<evidence type="ECO:0000313" key="2">
    <source>
        <dbReference type="Proteomes" id="UP001055811"/>
    </source>
</evidence>
<reference evidence="1 2" key="2">
    <citation type="journal article" date="2022" name="Mol. Ecol. Resour.">
        <title>The genomes of chicory, endive, great burdock and yacon provide insights into Asteraceae paleo-polyploidization history and plant inulin production.</title>
        <authorList>
            <person name="Fan W."/>
            <person name="Wang S."/>
            <person name="Wang H."/>
            <person name="Wang A."/>
            <person name="Jiang F."/>
            <person name="Liu H."/>
            <person name="Zhao H."/>
            <person name="Xu D."/>
            <person name="Zhang Y."/>
        </authorList>
    </citation>
    <scope>NUCLEOTIDE SEQUENCE [LARGE SCALE GENOMIC DNA]</scope>
    <source>
        <strain evidence="2">cv. Punajuju</strain>
        <tissue evidence="1">Leaves</tissue>
    </source>
</reference>
<reference evidence="2" key="1">
    <citation type="journal article" date="2022" name="Mol. Ecol. Resour.">
        <title>The genomes of chicory, endive, great burdock and yacon provide insights into Asteraceae palaeo-polyploidization history and plant inulin production.</title>
        <authorList>
            <person name="Fan W."/>
            <person name="Wang S."/>
            <person name="Wang H."/>
            <person name="Wang A."/>
            <person name="Jiang F."/>
            <person name="Liu H."/>
            <person name="Zhao H."/>
            <person name="Xu D."/>
            <person name="Zhang Y."/>
        </authorList>
    </citation>
    <scope>NUCLEOTIDE SEQUENCE [LARGE SCALE GENOMIC DNA]</scope>
    <source>
        <strain evidence="2">cv. Punajuju</strain>
    </source>
</reference>
<sequence>MAMVTILFAAVGFMSLASSGTLLTGMLFFYMILRILAGYVVVHLWRTISSDDNKGWASVCWKVAFFFLGIAFLTLFILNFLLWGSDSTGAIPFSLFVILIVGTEVVDRQSNVEKFMDNVAGIGVPCVQPYAEEESFELKWPGSFYLNPQTTSQQSDPNSLNLNPSEN</sequence>
<dbReference type="Proteomes" id="UP001055811">
    <property type="component" value="Linkage Group LG02"/>
</dbReference>
<keyword evidence="2" id="KW-1185">Reference proteome</keyword>
<name>A0ACB9G4Y6_CICIN</name>
<dbReference type="EMBL" id="CM042010">
    <property type="protein sequence ID" value="KAI3778508.1"/>
    <property type="molecule type" value="Genomic_DNA"/>
</dbReference>
<gene>
    <name evidence="1" type="ORF">L2E82_07861</name>
</gene>
<organism evidence="1 2">
    <name type="scientific">Cichorium intybus</name>
    <name type="common">Chicory</name>
    <dbReference type="NCBI Taxonomy" id="13427"/>
    <lineage>
        <taxon>Eukaryota</taxon>
        <taxon>Viridiplantae</taxon>
        <taxon>Streptophyta</taxon>
        <taxon>Embryophyta</taxon>
        <taxon>Tracheophyta</taxon>
        <taxon>Spermatophyta</taxon>
        <taxon>Magnoliopsida</taxon>
        <taxon>eudicotyledons</taxon>
        <taxon>Gunneridae</taxon>
        <taxon>Pentapetalae</taxon>
        <taxon>asterids</taxon>
        <taxon>campanulids</taxon>
        <taxon>Asterales</taxon>
        <taxon>Asteraceae</taxon>
        <taxon>Cichorioideae</taxon>
        <taxon>Cichorieae</taxon>
        <taxon>Cichoriinae</taxon>
        <taxon>Cichorium</taxon>
    </lineage>
</organism>
<accession>A0ACB9G4Y6</accession>
<proteinExistence type="predicted"/>
<evidence type="ECO:0000313" key="1">
    <source>
        <dbReference type="EMBL" id="KAI3778508.1"/>
    </source>
</evidence>
<protein>
    <submittedName>
        <fullName evidence="1">Uncharacterized protein</fullName>
    </submittedName>
</protein>